<reference evidence="1" key="1">
    <citation type="journal article" date="2021" name="Proc. Natl. Acad. Sci. U.S.A.">
        <title>A Catalog of Tens of Thousands of Viruses from Human Metagenomes Reveals Hidden Associations with Chronic Diseases.</title>
        <authorList>
            <person name="Tisza M.J."/>
            <person name="Buck C.B."/>
        </authorList>
    </citation>
    <scope>NUCLEOTIDE SEQUENCE</scope>
    <source>
        <strain evidence="1">CtO0R2</strain>
    </source>
</reference>
<dbReference type="EMBL" id="BK015400">
    <property type="protein sequence ID" value="DAE04986.1"/>
    <property type="molecule type" value="Genomic_DNA"/>
</dbReference>
<name>A0A8S5PDD8_9CAUD</name>
<protein>
    <submittedName>
        <fullName evidence="1">Uncharacterized protein</fullName>
    </submittedName>
</protein>
<organism evidence="1">
    <name type="scientific">Siphoviridae sp. ctO0R2</name>
    <dbReference type="NCBI Taxonomy" id="2825476"/>
    <lineage>
        <taxon>Viruses</taxon>
        <taxon>Duplodnaviria</taxon>
        <taxon>Heunggongvirae</taxon>
        <taxon>Uroviricota</taxon>
        <taxon>Caudoviricetes</taxon>
    </lineage>
</organism>
<accession>A0A8S5PDD8</accession>
<evidence type="ECO:0000313" key="1">
    <source>
        <dbReference type="EMBL" id="DAE04986.1"/>
    </source>
</evidence>
<sequence>MRFSEGLFDFLTLQWFIYTKSLDKALKICYNGMCIRIGT</sequence>
<proteinExistence type="predicted"/>